<comment type="similarity">
    <text evidence="4">Belongs to the class I-like SAM-binding methyltransferase superfamily.</text>
</comment>
<evidence type="ECO:0000256" key="4">
    <source>
        <dbReference type="ARBA" id="ARBA00038314"/>
    </source>
</evidence>
<organism evidence="5 6">
    <name type="scientific">Phanerochaete sordida</name>
    <dbReference type="NCBI Taxonomy" id="48140"/>
    <lineage>
        <taxon>Eukaryota</taxon>
        <taxon>Fungi</taxon>
        <taxon>Dikarya</taxon>
        <taxon>Basidiomycota</taxon>
        <taxon>Agaricomycotina</taxon>
        <taxon>Agaricomycetes</taxon>
        <taxon>Polyporales</taxon>
        <taxon>Phanerochaetaceae</taxon>
        <taxon>Phanerochaete</taxon>
    </lineage>
</organism>
<evidence type="ECO:0000313" key="6">
    <source>
        <dbReference type="Proteomes" id="UP000703269"/>
    </source>
</evidence>
<comment type="caution">
    <text evidence="5">The sequence shown here is derived from an EMBL/GenBank/DDBJ whole genome shotgun (WGS) entry which is preliminary data.</text>
</comment>
<evidence type="ECO:0000256" key="3">
    <source>
        <dbReference type="ARBA" id="ARBA00022691"/>
    </source>
</evidence>
<evidence type="ECO:0008006" key="7">
    <source>
        <dbReference type="Google" id="ProtNLM"/>
    </source>
</evidence>
<evidence type="ECO:0000256" key="2">
    <source>
        <dbReference type="ARBA" id="ARBA00022679"/>
    </source>
</evidence>
<protein>
    <recommendedName>
        <fullName evidence="7">Methyltransferase domain-containing protein</fullName>
    </recommendedName>
</protein>
<dbReference type="GO" id="GO:0016740">
    <property type="term" value="F:transferase activity"/>
    <property type="evidence" value="ECO:0007669"/>
    <property type="project" value="UniProtKB-KW"/>
</dbReference>
<evidence type="ECO:0000313" key="5">
    <source>
        <dbReference type="EMBL" id="GJE94374.1"/>
    </source>
</evidence>
<dbReference type="InterPro" id="IPR051654">
    <property type="entry name" value="Meroterpenoid_MTases"/>
</dbReference>
<keyword evidence="6" id="KW-1185">Reference proteome</keyword>
<accession>A0A9P3LH68</accession>
<evidence type="ECO:0000256" key="1">
    <source>
        <dbReference type="ARBA" id="ARBA00005179"/>
    </source>
</evidence>
<dbReference type="Proteomes" id="UP000703269">
    <property type="component" value="Unassembled WGS sequence"/>
</dbReference>
<gene>
    <name evidence="5" type="ORF">PsYK624_105430</name>
</gene>
<dbReference type="AlphaFoldDB" id="A0A9P3LH68"/>
<dbReference type="SUPFAM" id="SSF53335">
    <property type="entry name" value="S-adenosyl-L-methionine-dependent methyltransferases"/>
    <property type="match status" value="1"/>
</dbReference>
<reference evidence="5 6" key="1">
    <citation type="submission" date="2021-08" db="EMBL/GenBank/DDBJ databases">
        <title>Draft Genome Sequence of Phanerochaete sordida strain YK-624.</title>
        <authorList>
            <person name="Mori T."/>
            <person name="Dohra H."/>
            <person name="Suzuki T."/>
            <person name="Kawagishi H."/>
            <person name="Hirai H."/>
        </authorList>
    </citation>
    <scope>NUCLEOTIDE SEQUENCE [LARGE SCALE GENOMIC DNA]</scope>
    <source>
        <strain evidence="5 6">YK-624</strain>
    </source>
</reference>
<dbReference type="Gene3D" id="3.40.50.150">
    <property type="entry name" value="Vaccinia Virus protein VP39"/>
    <property type="match status" value="1"/>
</dbReference>
<dbReference type="EMBL" id="BPQB01000039">
    <property type="protein sequence ID" value="GJE94374.1"/>
    <property type="molecule type" value="Genomic_DNA"/>
</dbReference>
<keyword evidence="3" id="KW-0949">S-adenosyl-L-methionine</keyword>
<dbReference type="OrthoDB" id="2094832at2759"/>
<name>A0A9P3LH68_9APHY</name>
<dbReference type="PANTHER" id="PTHR35897">
    <property type="entry name" value="METHYLTRANSFERASE AUSD"/>
    <property type="match status" value="1"/>
</dbReference>
<dbReference type="PANTHER" id="PTHR35897:SF1">
    <property type="entry name" value="METHYLTRANSFERASE AUSD"/>
    <property type="match status" value="1"/>
</dbReference>
<dbReference type="InterPro" id="IPR029063">
    <property type="entry name" value="SAM-dependent_MTases_sf"/>
</dbReference>
<comment type="pathway">
    <text evidence="1">Secondary metabolite biosynthesis.</text>
</comment>
<keyword evidence="2" id="KW-0808">Transferase</keyword>
<proteinExistence type="inferred from homology"/>
<sequence>MASAGETEVGAPPAGGMEYSTRGADLDEEFYDPAETAWLSDLTGIADPEELKKHILQVQRDVYAIHPYPCIRLFNFVKQKISRFPIYQELLRLGRERPGALFLDIGCGVGNDTRKAVLDGFPASQIVASDLHANFWDIGHRVFKSTPETFPVKFVSGNIFDDDFLAPADAPIPAGDAPPVDLRALTSLSPLRGRLSAIYASSFFHLFSETQQATLAARLGALLAPTPGSFIFGSHIGRPEKGLRTELARPNVASSVRMLCHSPESWRELWEGVFGKDRVEVKAVLREVQRRDMPEGVTAFIMAWSVKRL</sequence>